<organism evidence="2 3">
    <name type="scientific">Acanthoscelides obtectus</name>
    <name type="common">Bean weevil</name>
    <name type="synonym">Bruchus obtectus</name>
    <dbReference type="NCBI Taxonomy" id="200917"/>
    <lineage>
        <taxon>Eukaryota</taxon>
        <taxon>Metazoa</taxon>
        <taxon>Ecdysozoa</taxon>
        <taxon>Arthropoda</taxon>
        <taxon>Hexapoda</taxon>
        <taxon>Insecta</taxon>
        <taxon>Pterygota</taxon>
        <taxon>Neoptera</taxon>
        <taxon>Endopterygota</taxon>
        <taxon>Coleoptera</taxon>
        <taxon>Polyphaga</taxon>
        <taxon>Cucujiformia</taxon>
        <taxon>Chrysomeloidea</taxon>
        <taxon>Chrysomelidae</taxon>
        <taxon>Bruchinae</taxon>
        <taxon>Bruchini</taxon>
        <taxon>Acanthoscelides</taxon>
    </lineage>
</organism>
<dbReference type="PANTHER" id="PTHR45913:SF10">
    <property type="entry name" value="DUF4371 DOMAIN-CONTAINING PROTEIN"/>
    <property type="match status" value="1"/>
</dbReference>
<dbReference type="OrthoDB" id="6772635at2759"/>
<dbReference type="Pfam" id="PF05699">
    <property type="entry name" value="Dimer_Tnp_hAT"/>
    <property type="match status" value="1"/>
</dbReference>
<keyword evidence="3" id="KW-1185">Reference proteome</keyword>
<dbReference type="PANTHER" id="PTHR45913">
    <property type="entry name" value="EPM2A-INTERACTING PROTEIN 1"/>
    <property type="match status" value="1"/>
</dbReference>
<sequence>MVDLIRALEAKLKDFSNDILTRNYKYFANLKKYMNDLDIHETPDKERITEEFISLIDYLIKELSARFTQFKELSEIIKFVMYPDVTSFNKLNLSQIDWLEIEEFEMQSSSIWIQKFIETRIKLELIETERLTSDISENAYKKVWETWNALPDTFNCLKKLAHAILTIFSSTYACESLFSEMNNIKDSIRNRLTDECSSACILLKRPFLVGTAIELIRSEWSNEKCLNLSTEVSATICK</sequence>
<evidence type="ECO:0000313" key="2">
    <source>
        <dbReference type="EMBL" id="CAH1980277.1"/>
    </source>
</evidence>
<dbReference type="SUPFAM" id="SSF53098">
    <property type="entry name" value="Ribonuclease H-like"/>
    <property type="match status" value="1"/>
</dbReference>
<dbReference type="EMBL" id="CAKOFQ010006892">
    <property type="protein sequence ID" value="CAH1980277.1"/>
    <property type="molecule type" value="Genomic_DNA"/>
</dbReference>
<dbReference type="Proteomes" id="UP001152888">
    <property type="component" value="Unassembled WGS sequence"/>
</dbReference>
<evidence type="ECO:0000259" key="1">
    <source>
        <dbReference type="Pfam" id="PF05699"/>
    </source>
</evidence>
<dbReference type="InterPro" id="IPR012337">
    <property type="entry name" value="RNaseH-like_sf"/>
</dbReference>
<protein>
    <recommendedName>
        <fullName evidence="1">HAT C-terminal dimerisation domain-containing protein</fullName>
    </recommendedName>
</protein>
<feature type="domain" description="HAT C-terminal dimerisation" evidence="1">
    <location>
        <begin position="143"/>
        <end position="204"/>
    </location>
</feature>
<name>A0A9P0KPF8_ACAOB</name>
<dbReference type="GO" id="GO:0046983">
    <property type="term" value="F:protein dimerization activity"/>
    <property type="evidence" value="ECO:0007669"/>
    <property type="project" value="InterPro"/>
</dbReference>
<gene>
    <name evidence="2" type="ORF">ACAOBT_LOCUS13880</name>
</gene>
<proteinExistence type="predicted"/>
<accession>A0A9P0KPF8</accession>
<dbReference type="InterPro" id="IPR008906">
    <property type="entry name" value="HATC_C_dom"/>
</dbReference>
<evidence type="ECO:0000313" key="3">
    <source>
        <dbReference type="Proteomes" id="UP001152888"/>
    </source>
</evidence>
<dbReference type="AlphaFoldDB" id="A0A9P0KPF8"/>
<reference evidence="2" key="1">
    <citation type="submission" date="2022-03" db="EMBL/GenBank/DDBJ databases">
        <authorList>
            <person name="Sayadi A."/>
        </authorList>
    </citation>
    <scope>NUCLEOTIDE SEQUENCE</scope>
</reference>
<comment type="caution">
    <text evidence="2">The sequence shown here is derived from an EMBL/GenBank/DDBJ whole genome shotgun (WGS) entry which is preliminary data.</text>
</comment>